<accession>A0A328NHQ2</accession>
<dbReference type="EMBL" id="PYAG01000039">
    <property type="protein sequence ID" value="RAO27855.1"/>
    <property type="molecule type" value="Genomic_DNA"/>
</dbReference>
<gene>
    <name evidence="1" type="ORF">PSN13_05743</name>
</gene>
<dbReference type="Proteomes" id="UP000249419">
    <property type="component" value="Unassembled WGS sequence"/>
</dbReference>
<sequence>MILRLWSGWTEPAFADAYDRLLTQDIAPAILARGVAGLRELRVLRRSPQELDPAEGSEFLTAMTFTDFAAVSAFTGGDPSASVVPPAARDLLGRFDRHSRHYVSRAVFRADDGQPPGAG</sequence>
<protein>
    <recommendedName>
        <fullName evidence="3">Antibiotic biosynthesis monooxygenase</fullName>
    </recommendedName>
</protein>
<evidence type="ECO:0008006" key="3">
    <source>
        <dbReference type="Google" id="ProtNLM"/>
    </source>
</evidence>
<evidence type="ECO:0000313" key="1">
    <source>
        <dbReference type="EMBL" id="RAO27855.1"/>
    </source>
</evidence>
<name>A0A328NHQ2_9ACTN</name>
<organism evidence="1 2">
    <name type="scientific">Micromonospora saelicesensis</name>
    <dbReference type="NCBI Taxonomy" id="285676"/>
    <lineage>
        <taxon>Bacteria</taxon>
        <taxon>Bacillati</taxon>
        <taxon>Actinomycetota</taxon>
        <taxon>Actinomycetes</taxon>
        <taxon>Micromonosporales</taxon>
        <taxon>Micromonosporaceae</taxon>
        <taxon>Micromonospora</taxon>
    </lineage>
</organism>
<reference evidence="1 2" key="1">
    <citation type="submission" date="2018-03" db="EMBL/GenBank/DDBJ databases">
        <title>Defining the species Micromonospora saelicesensis and Micromonospora noduli under the framework of genomics.</title>
        <authorList>
            <person name="Riesco R."/>
            <person name="Trujillo M.E."/>
        </authorList>
    </citation>
    <scope>NUCLEOTIDE SEQUENCE [LARGE SCALE GENOMIC DNA]</scope>
    <source>
        <strain evidence="1 2">PSN13</strain>
    </source>
</reference>
<dbReference type="RefSeq" id="WP_112678262.1">
    <property type="nucleotide sequence ID" value="NZ_PYAG01000039.1"/>
</dbReference>
<proteinExistence type="predicted"/>
<evidence type="ECO:0000313" key="2">
    <source>
        <dbReference type="Proteomes" id="UP000249419"/>
    </source>
</evidence>
<comment type="caution">
    <text evidence="1">The sequence shown here is derived from an EMBL/GenBank/DDBJ whole genome shotgun (WGS) entry which is preliminary data.</text>
</comment>
<dbReference type="AlphaFoldDB" id="A0A328NHQ2"/>